<feature type="region of interest" description="Disordered" evidence="1">
    <location>
        <begin position="429"/>
        <end position="500"/>
    </location>
</feature>
<dbReference type="InParanoid" id="L0HJS4"/>
<gene>
    <name evidence="3" type="ordered locus">Metfor_2315</name>
</gene>
<dbReference type="STRING" id="593750.Metfor_2315"/>
<dbReference type="AlphaFoldDB" id="L0HJS4"/>
<dbReference type="HOGENOM" id="CLU_544698_0_0_2"/>
<feature type="region of interest" description="Disordered" evidence="1">
    <location>
        <begin position="347"/>
        <end position="399"/>
    </location>
</feature>
<accession>L0HJS4</accession>
<protein>
    <recommendedName>
        <fullName evidence="2">Zinc-ribbon domain-containing protein</fullName>
    </recommendedName>
</protein>
<dbReference type="KEGG" id="mfo:Metfor_2315"/>
<feature type="compositionally biased region" description="Polar residues" evidence="1">
    <location>
        <begin position="438"/>
        <end position="447"/>
    </location>
</feature>
<dbReference type="GeneID" id="14309707"/>
<evidence type="ECO:0000313" key="4">
    <source>
        <dbReference type="Proteomes" id="UP000010824"/>
    </source>
</evidence>
<dbReference type="Pfam" id="PF13240">
    <property type="entry name" value="Zn_Ribbon_1"/>
    <property type="match status" value="1"/>
</dbReference>
<feature type="compositionally biased region" description="Basic and acidic residues" evidence="1">
    <location>
        <begin position="450"/>
        <end position="463"/>
    </location>
</feature>
<dbReference type="eggNOG" id="arCOG01917">
    <property type="taxonomic scope" value="Archaea"/>
</dbReference>
<evidence type="ECO:0000259" key="2">
    <source>
        <dbReference type="Pfam" id="PF13240"/>
    </source>
</evidence>
<feature type="region of interest" description="Disordered" evidence="1">
    <location>
        <begin position="36"/>
        <end position="69"/>
    </location>
</feature>
<keyword evidence="4" id="KW-1185">Reference proteome</keyword>
<feature type="compositionally biased region" description="Pro residues" evidence="1">
    <location>
        <begin position="364"/>
        <end position="379"/>
    </location>
</feature>
<sequence>MKCPHCGMNLRDDITECGYCGGKITRKKERAAADAARFTVPRAGAAPKGTAARAPAGDPESEDEEEGGLSAVLQPGEQVLIGALNVAVKKFSFHAYLTNQRIFLIDTQEKKIKVTAKDVSRDTIVGSIVEVSESSDPVLVLSLKSEDDEIKTMKLVFVQGGTDRSAEIDEWITLLLGEEPVPAKKPGKRPAAPRPREPVVEEEPEEERPPARKPQRRPAPAKVQEPIADEEYGEVEEEEPAPIRVPERARPRPELQPARRPVKKDHERQPPVKRLLSPYPVPEEESIPEEVPAPEPAVVTPPRKVPVRQVIATTYEREPPATREAEEPAVAKPAVQSAMRVAMKTAIRQTGPVSPRPERRTVIEPPPAVPEEGPAPAPARRPVVQESRAAPITGKPERDELKEATPQYCHNCGKKLPHSANFCPGCGTKLNVGRTLPHSRTSPTLTRKMTRTDPPGHENHRPVPVDQEDFEEEKPVPTKPPVKKAPKGSEMTILHKFLRR</sequence>
<dbReference type="Proteomes" id="UP000010824">
    <property type="component" value="Chromosome"/>
</dbReference>
<feature type="compositionally biased region" description="Basic and acidic residues" evidence="1">
    <location>
        <begin position="315"/>
        <end position="326"/>
    </location>
</feature>
<feature type="region of interest" description="Disordered" evidence="1">
    <location>
        <begin position="314"/>
        <end position="334"/>
    </location>
</feature>
<reference evidence="3 4" key="2">
    <citation type="journal article" date="2014" name="Genome Announc.">
        <title>Complete Genome Sequence of Methanoregula formicica SMSPT, a Mesophilic Hydrogenotrophic Methanogen Isolated from a Methanogenic Upflow Anaerobic Sludge Blanket Reactor.</title>
        <authorList>
            <person name="Yamamoto K."/>
            <person name="Tamaki H."/>
            <person name="Cadillo-Quiroz H."/>
            <person name="Imachi H."/>
            <person name="Kyrpides N."/>
            <person name="Woyke T."/>
            <person name="Goodwin L."/>
            <person name="Zinder S.H."/>
            <person name="Kamagata Y."/>
            <person name="Liu W.T."/>
        </authorList>
    </citation>
    <scope>NUCLEOTIDE SEQUENCE [LARGE SCALE GENOMIC DNA]</scope>
    <source>
        <strain evidence="4">DSM 22288 / NBRC 105244 / SMSP</strain>
    </source>
</reference>
<evidence type="ECO:0000256" key="1">
    <source>
        <dbReference type="SAM" id="MobiDB-lite"/>
    </source>
</evidence>
<organism evidence="3 4">
    <name type="scientific">Methanoregula formicica (strain DSM 22288 / NBRC 105244 / SMSP)</name>
    <dbReference type="NCBI Taxonomy" id="593750"/>
    <lineage>
        <taxon>Archaea</taxon>
        <taxon>Methanobacteriati</taxon>
        <taxon>Methanobacteriota</taxon>
        <taxon>Stenosarchaea group</taxon>
        <taxon>Methanomicrobia</taxon>
        <taxon>Methanomicrobiales</taxon>
        <taxon>Methanoregulaceae</taxon>
        <taxon>Methanoregula</taxon>
    </lineage>
</organism>
<feature type="region of interest" description="Disordered" evidence="1">
    <location>
        <begin position="180"/>
        <end position="300"/>
    </location>
</feature>
<evidence type="ECO:0000313" key="3">
    <source>
        <dbReference type="EMBL" id="AGB03319.1"/>
    </source>
</evidence>
<name>L0HJS4_METFS</name>
<dbReference type="OrthoDB" id="117965at2157"/>
<feature type="compositionally biased region" description="Low complexity" evidence="1">
    <location>
        <begin position="36"/>
        <end position="58"/>
    </location>
</feature>
<dbReference type="RefSeq" id="WP_015286282.1">
    <property type="nucleotide sequence ID" value="NC_019943.1"/>
</dbReference>
<proteinExistence type="predicted"/>
<dbReference type="InterPro" id="IPR026870">
    <property type="entry name" value="Zinc_ribbon_dom"/>
</dbReference>
<feature type="domain" description="Zinc-ribbon" evidence="2">
    <location>
        <begin position="408"/>
        <end position="430"/>
    </location>
</feature>
<feature type="compositionally biased region" description="Acidic residues" evidence="1">
    <location>
        <begin position="227"/>
        <end position="240"/>
    </location>
</feature>
<dbReference type="EMBL" id="CP003167">
    <property type="protein sequence ID" value="AGB03319.1"/>
    <property type="molecule type" value="Genomic_DNA"/>
</dbReference>
<reference evidence="4" key="1">
    <citation type="submission" date="2011-12" db="EMBL/GenBank/DDBJ databases">
        <title>Complete sequence of Methanoregula formicicum SMSP.</title>
        <authorList>
            <person name="Lucas S."/>
            <person name="Han J."/>
            <person name="Lapidus A."/>
            <person name="Cheng J.-F."/>
            <person name="Goodwin L."/>
            <person name="Pitluck S."/>
            <person name="Peters L."/>
            <person name="Ovchinnikova G."/>
            <person name="Teshima H."/>
            <person name="Detter J.C."/>
            <person name="Han C."/>
            <person name="Tapia R."/>
            <person name="Land M."/>
            <person name="Hauser L."/>
            <person name="Kyrpides N."/>
            <person name="Ivanova N."/>
            <person name="Pagani I."/>
            <person name="Imachi H."/>
            <person name="Tamaki H."/>
            <person name="Sekiguchi Y."/>
            <person name="Kamagata Y."/>
            <person name="Cadillo-Quiroz H."/>
            <person name="Zinder S."/>
            <person name="Liu W.-T."/>
            <person name="Woyke T."/>
        </authorList>
    </citation>
    <scope>NUCLEOTIDE SEQUENCE [LARGE SCALE GENOMIC DNA]</scope>
    <source>
        <strain evidence="4">DSM 22288 / NBRC 105244 / SMSP</strain>
    </source>
</reference>